<dbReference type="InterPro" id="IPR001680">
    <property type="entry name" value="WD40_rpt"/>
</dbReference>
<comment type="subcellular location">
    <subcellularLocation>
        <location evidence="1">Nucleus</location>
    </subcellularLocation>
</comment>
<dbReference type="PROSITE" id="PS50082">
    <property type="entry name" value="WD_REPEATS_2"/>
    <property type="match status" value="2"/>
</dbReference>
<evidence type="ECO:0000313" key="7">
    <source>
        <dbReference type="Proteomes" id="UP000192639"/>
    </source>
</evidence>
<dbReference type="Proteomes" id="UP000192639">
    <property type="component" value="Unassembled WGS sequence"/>
</dbReference>
<comment type="caution">
    <text evidence="6">The sequence shown here is derived from an EMBL/GenBank/DDBJ whole genome shotgun (WGS) entry which is preliminary data.</text>
</comment>
<evidence type="ECO:0000256" key="4">
    <source>
        <dbReference type="ARBA" id="ARBA00023242"/>
    </source>
</evidence>
<dbReference type="InterPro" id="IPR036322">
    <property type="entry name" value="WD40_repeat_dom_sf"/>
</dbReference>
<dbReference type="EMBL" id="LWDP01000021">
    <property type="protein sequence ID" value="ORD94411.1"/>
    <property type="molecule type" value="Genomic_DNA"/>
</dbReference>
<dbReference type="SUPFAM" id="SSF50978">
    <property type="entry name" value="WD40 repeat-like"/>
    <property type="match status" value="1"/>
</dbReference>
<dbReference type="PROSITE" id="PS50294">
    <property type="entry name" value="WD_REPEATS_REGION"/>
    <property type="match status" value="2"/>
</dbReference>
<dbReference type="PANTHER" id="PTHR19848:SF0">
    <property type="entry name" value="NOTCHLESS PROTEIN HOMOLOG 1"/>
    <property type="match status" value="1"/>
</dbReference>
<dbReference type="InterPro" id="IPR015943">
    <property type="entry name" value="WD40/YVTN_repeat-like_dom_sf"/>
</dbReference>
<dbReference type="Gene3D" id="2.130.10.10">
    <property type="entry name" value="YVTN repeat-like/Quinoprotein amine dehydrogenase"/>
    <property type="match status" value="3"/>
</dbReference>
<evidence type="ECO:0000256" key="5">
    <source>
        <dbReference type="PROSITE-ProRule" id="PRU00221"/>
    </source>
</evidence>
<evidence type="ECO:0000256" key="1">
    <source>
        <dbReference type="ARBA" id="ARBA00004123"/>
    </source>
</evidence>
<keyword evidence="2 5" id="KW-0853">WD repeat</keyword>
<proteinExistence type="predicted"/>
<sequence>MQYLVKFEDENKLSDVLQVPDSIDSNQLKTLFNLNKGVSLYINGSMIVDTLQKTLKGDTDIESIKIIKVVAKSGSAPSAYCSSVISGHSGPVLTLVITKDGRTLVTAGADKTVRFWDMLTKTQIKIHRKHNHWIMALIELDDFIVAGGMDSNISVYSKTGDFIMSFSKQKKGITKLIKVDQNVFVSGARDGTVAIFDISDNIANCRNILQHKLPITDIKTNGKIIVSSSKDGAVKISDINLEYICHINESDTQVNCIEIVGDKIVTGDELGNVLVYESNKVKYRMKHKREVISVSGDENGMNFVTGSFDKTVKGWNAETGALLFTQYHVDFVYRVKYFNDLVISIGKDRIVKYYRPSENKRVCEFVTKDEIYDFDYSKGTVVAVSKDSNVYFYNN</sequence>
<keyword evidence="7" id="KW-1185">Reference proteome</keyword>
<dbReference type="OrthoDB" id="544788at2759"/>
<dbReference type="InterPro" id="IPR019775">
    <property type="entry name" value="WD40_repeat_CS"/>
</dbReference>
<evidence type="ECO:0000256" key="2">
    <source>
        <dbReference type="ARBA" id="ARBA00022574"/>
    </source>
</evidence>
<feature type="repeat" description="WD" evidence="5">
    <location>
        <begin position="284"/>
        <end position="325"/>
    </location>
</feature>
<gene>
    <name evidence="6" type="primary">NLE1</name>
    <name evidence="6" type="ORF">ECANGB1_747</name>
</gene>
<evidence type="ECO:0000256" key="3">
    <source>
        <dbReference type="ARBA" id="ARBA00022737"/>
    </source>
</evidence>
<keyword evidence="4" id="KW-0539">Nucleus</keyword>
<dbReference type="SMART" id="SM00320">
    <property type="entry name" value="WD40"/>
    <property type="match status" value="8"/>
</dbReference>
<dbReference type="GO" id="GO:0005730">
    <property type="term" value="C:nucleolus"/>
    <property type="evidence" value="ECO:0007669"/>
    <property type="project" value="TreeGrafter"/>
</dbReference>
<dbReference type="PROSITE" id="PS00678">
    <property type="entry name" value="WD_REPEATS_1"/>
    <property type="match status" value="1"/>
</dbReference>
<keyword evidence="3" id="KW-0677">Repeat</keyword>
<reference evidence="6 7" key="1">
    <citation type="journal article" date="2017" name="Environ. Microbiol.">
        <title>Decay of the glycolytic pathway and adaptation to intranuclear parasitism within Enterocytozoonidae microsporidia.</title>
        <authorList>
            <person name="Wiredu Boakye D."/>
            <person name="Jaroenlak P."/>
            <person name="Prachumwat A."/>
            <person name="Williams T.A."/>
            <person name="Bateman K.S."/>
            <person name="Itsathitphaisarn O."/>
            <person name="Sritunyalucksana K."/>
            <person name="Paszkiewicz K.H."/>
            <person name="Moore K.A."/>
            <person name="Stentiford G.D."/>
            <person name="Williams B.A."/>
        </authorList>
    </citation>
    <scope>NUCLEOTIDE SEQUENCE [LARGE SCALE GENOMIC DNA]</scope>
    <source>
        <strain evidence="6 7">GB1</strain>
    </source>
</reference>
<dbReference type="VEuPathDB" id="MicrosporidiaDB:ECANGB1_747"/>
<dbReference type="GO" id="GO:0000027">
    <property type="term" value="P:ribosomal large subunit assembly"/>
    <property type="evidence" value="ECO:0007669"/>
    <property type="project" value="TreeGrafter"/>
</dbReference>
<name>A0A1Y1S7G7_9MICR</name>
<dbReference type="PANTHER" id="PTHR19848">
    <property type="entry name" value="WD40 REPEAT PROTEIN"/>
    <property type="match status" value="1"/>
</dbReference>
<feature type="repeat" description="WD" evidence="5">
    <location>
        <begin position="85"/>
        <end position="126"/>
    </location>
</feature>
<organism evidence="6 7">
    <name type="scientific">Enterospora canceri</name>
    <dbReference type="NCBI Taxonomy" id="1081671"/>
    <lineage>
        <taxon>Eukaryota</taxon>
        <taxon>Fungi</taxon>
        <taxon>Fungi incertae sedis</taxon>
        <taxon>Microsporidia</taxon>
        <taxon>Enterocytozoonidae</taxon>
        <taxon>Enterospora</taxon>
    </lineage>
</organism>
<accession>A0A1Y1S7G7</accession>
<dbReference type="AlphaFoldDB" id="A0A1Y1S7G7"/>
<dbReference type="Pfam" id="PF00400">
    <property type="entry name" value="WD40"/>
    <property type="match status" value="3"/>
</dbReference>
<evidence type="ECO:0000313" key="6">
    <source>
        <dbReference type="EMBL" id="ORD94411.1"/>
    </source>
</evidence>
<protein>
    <submittedName>
        <fullName evidence="6">NLE1</fullName>
    </submittedName>
</protein>